<accession>K0NEZ3</accession>
<organism evidence="1 3">
    <name type="scientific">Lactobacillus equicursoris 66c</name>
    <dbReference type="NCBI Taxonomy" id="872326"/>
    <lineage>
        <taxon>Bacteria</taxon>
        <taxon>Bacillati</taxon>
        <taxon>Bacillota</taxon>
        <taxon>Bacilli</taxon>
        <taxon>Lactobacillales</taxon>
        <taxon>Lactobacillaceae</taxon>
        <taxon>Lactobacillus</taxon>
    </lineage>
</organism>
<proteinExistence type="predicted"/>
<evidence type="ECO:0000313" key="3">
    <source>
        <dbReference type="Proteomes" id="UP000009325"/>
    </source>
</evidence>
<reference evidence="1 3" key="1">
    <citation type="submission" date="2012-08" db="EMBL/GenBank/DDBJ databases">
        <title>Draft Genome Sequences of Lactobacillus equicursoris CIP 110162T, isolated from thoroughbred racehorse feces and Lactobacillus sp. CRBIP 24.137 isolated from urine of human.</title>
        <authorList>
            <person name="Cousin S."/>
            <person name="Loux V."/>
            <person name="Ma L."/>
            <person name="Creno S."/>
            <person name="Clermont D."/>
            <person name="Bizet C."/>
            <person name="Bouchier C."/>
        </authorList>
    </citation>
    <scope>NUCLEOTIDE SEQUENCE [LARGE SCALE GENOMIC DNA]</scope>
    <source>
        <strain evidence="1 3">66c</strain>
    </source>
</reference>
<dbReference type="Proteomes" id="UP000009325">
    <property type="component" value="Unassembled WGS sequence"/>
</dbReference>
<dbReference type="AlphaFoldDB" id="K0NEZ3"/>
<evidence type="ECO:0000313" key="2">
    <source>
        <dbReference type="EMBL" id="CCK83859.1"/>
    </source>
</evidence>
<dbReference type="EMBL" id="CALZ01000090">
    <property type="protein sequence ID" value="CCK83647.1"/>
    <property type="molecule type" value="Genomic_DNA"/>
</dbReference>
<evidence type="ECO:0000313" key="1">
    <source>
        <dbReference type="EMBL" id="CCK83647.1"/>
    </source>
</evidence>
<protein>
    <submittedName>
        <fullName evidence="1">Uncharacterized protein</fullName>
    </submittedName>
</protein>
<gene>
    <name evidence="1" type="ORF">BN146_05205</name>
    <name evidence="2" type="ORF">BN146_06345</name>
</gene>
<sequence length="34" mass="4052">MKMDKHELETFKIEQMEKDFQAFGKCLLGDDDDD</sequence>
<comment type="caution">
    <text evidence="1">The sequence shown here is derived from an EMBL/GenBank/DDBJ whole genome shotgun (WGS) entry which is preliminary data.</text>
</comment>
<name>K0NEZ3_9LACO</name>
<dbReference type="EMBL" id="CALZ01000099">
    <property type="protein sequence ID" value="CCK83859.1"/>
    <property type="molecule type" value="Genomic_DNA"/>
</dbReference>